<name>A0ABD0LZ02_9CAEN</name>
<dbReference type="Gene3D" id="3.30.300.30">
    <property type="match status" value="1"/>
</dbReference>
<evidence type="ECO:0000256" key="6">
    <source>
        <dbReference type="SAM" id="Phobius"/>
    </source>
</evidence>
<dbReference type="NCBIfam" id="TIGR02188">
    <property type="entry name" value="Ac_CoA_lig_AcsA"/>
    <property type="match status" value="1"/>
</dbReference>
<keyword evidence="2 5" id="KW-0436">Ligase</keyword>
<dbReference type="InterPro" id="IPR025110">
    <property type="entry name" value="AMP-bd_C"/>
</dbReference>
<dbReference type="InterPro" id="IPR045851">
    <property type="entry name" value="AMP-bd_C_sf"/>
</dbReference>
<dbReference type="CDD" id="cd05966">
    <property type="entry name" value="ACS"/>
    <property type="match status" value="1"/>
</dbReference>
<keyword evidence="6" id="KW-1133">Transmembrane helix</keyword>
<evidence type="ECO:0000259" key="7">
    <source>
        <dbReference type="Pfam" id="PF00501"/>
    </source>
</evidence>
<comment type="catalytic activity">
    <reaction evidence="5">
        <text>acetate + ATP + CoA = acetyl-CoA + AMP + diphosphate</text>
        <dbReference type="Rhea" id="RHEA:23176"/>
        <dbReference type="ChEBI" id="CHEBI:30089"/>
        <dbReference type="ChEBI" id="CHEBI:30616"/>
        <dbReference type="ChEBI" id="CHEBI:33019"/>
        <dbReference type="ChEBI" id="CHEBI:57287"/>
        <dbReference type="ChEBI" id="CHEBI:57288"/>
        <dbReference type="ChEBI" id="CHEBI:456215"/>
        <dbReference type="EC" id="6.2.1.1"/>
    </reaction>
</comment>
<dbReference type="FunFam" id="3.40.50.12780:FF:000001">
    <property type="entry name" value="Acetyl-coenzyme A synthetase"/>
    <property type="match status" value="1"/>
</dbReference>
<dbReference type="Gene3D" id="3.40.50.12780">
    <property type="entry name" value="N-terminal domain of ligase-like"/>
    <property type="match status" value="1"/>
</dbReference>
<dbReference type="EMBL" id="JACVVK020000016">
    <property type="protein sequence ID" value="KAK7504192.1"/>
    <property type="molecule type" value="Genomic_DNA"/>
</dbReference>
<dbReference type="InterPro" id="IPR042099">
    <property type="entry name" value="ANL_N_sf"/>
</dbReference>
<dbReference type="PANTHER" id="PTHR24095">
    <property type="entry name" value="ACETYL-COENZYME A SYNTHETASE"/>
    <property type="match status" value="1"/>
</dbReference>
<feature type="transmembrane region" description="Helical" evidence="6">
    <location>
        <begin position="157"/>
        <end position="179"/>
    </location>
</feature>
<keyword evidence="6" id="KW-0472">Membrane</keyword>
<gene>
    <name evidence="10" type="ORF">BaRGS_00004496</name>
</gene>
<dbReference type="Pfam" id="PF00501">
    <property type="entry name" value="AMP-binding"/>
    <property type="match status" value="1"/>
</dbReference>
<dbReference type="GO" id="GO:0005524">
    <property type="term" value="F:ATP binding"/>
    <property type="evidence" value="ECO:0007669"/>
    <property type="project" value="UniProtKB-UniRule"/>
</dbReference>
<dbReference type="EC" id="6.2.1.1" evidence="5"/>
<evidence type="ECO:0000259" key="8">
    <source>
        <dbReference type="Pfam" id="PF13193"/>
    </source>
</evidence>
<dbReference type="GO" id="GO:0003987">
    <property type="term" value="F:acetate-CoA ligase activity"/>
    <property type="evidence" value="ECO:0007669"/>
    <property type="project" value="UniProtKB-UniRule"/>
</dbReference>
<comment type="similarity">
    <text evidence="1 5">Belongs to the ATP-dependent AMP-binding enzyme family.</text>
</comment>
<dbReference type="Proteomes" id="UP001519460">
    <property type="component" value="Unassembled WGS sequence"/>
</dbReference>
<dbReference type="InterPro" id="IPR020845">
    <property type="entry name" value="AMP-binding_CS"/>
</dbReference>
<keyword evidence="11" id="KW-1185">Reference proteome</keyword>
<keyword evidence="3 5" id="KW-0547">Nucleotide-binding</keyword>
<comment type="caution">
    <text evidence="10">The sequence shown here is derived from an EMBL/GenBank/DDBJ whole genome shotgun (WGS) entry which is preliminary data.</text>
</comment>
<proteinExistence type="inferred from homology"/>
<dbReference type="PROSITE" id="PS00455">
    <property type="entry name" value="AMP_BINDING"/>
    <property type="match status" value="1"/>
</dbReference>
<dbReference type="Pfam" id="PF16177">
    <property type="entry name" value="ACAS_N"/>
    <property type="match status" value="1"/>
</dbReference>
<feature type="domain" description="Acetyl-coenzyme A synthetase N-terminal" evidence="9">
    <location>
        <begin position="47"/>
        <end position="103"/>
    </location>
</feature>
<feature type="domain" description="AMP-dependent synthetase/ligase" evidence="7">
    <location>
        <begin position="107"/>
        <end position="491"/>
    </location>
</feature>
<evidence type="ECO:0000256" key="1">
    <source>
        <dbReference type="ARBA" id="ARBA00006432"/>
    </source>
</evidence>
<dbReference type="PANTHER" id="PTHR24095:SF14">
    <property type="entry name" value="ACETYL-COENZYME A SYNTHETASE 1"/>
    <property type="match status" value="1"/>
</dbReference>
<feature type="domain" description="AMP-binding enzyme C-terminal" evidence="8">
    <location>
        <begin position="556"/>
        <end position="627"/>
    </location>
</feature>
<dbReference type="InterPro" id="IPR011904">
    <property type="entry name" value="Ac_CoA_lig"/>
</dbReference>
<keyword evidence="6" id="KW-0812">Transmembrane</keyword>
<organism evidence="10 11">
    <name type="scientific">Batillaria attramentaria</name>
    <dbReference type="NCBI Taxonomy" id="370345"/>
    <lineage>
        <taxon>Eukaryota</taxon>
        <taxon>Metazoa</taxon>
        <taxon>Spiralia</taxon>
        <taxon>Lophotrochozoa</taxon>
        <taxon>Mollusca</taxon>
        <taxon>Gastropoda</taxon>
        <taxon>Caenogastropoda</taxon>
        <taxon>Sorbeoconcha</taxon>
        <taxon>Cerithioidea</taxon>
        <taxon>Batillariidae</taxon>
        <taxon>Batillaria</taxon>
    </lineage>
</organism>
<protein>
    <recommendedName>
        <fullName evidence="5">Acetyl-coenzyme A synthetase</fullName>
        <ecNumber evidence="5">6.2.1.1</ecNumber>
    </recommendedName>
</protein>
<keyword evidence="4 5" id="KW-0067">ATP-binding</keyword>
<evidence type="ECO:0000259" key="9">
    <source>
        <dbReference type="Pfam" id="PF16177"/>
    </source>
</evidence>
<dbReference type="InterPro" id="IPR032387">
    <property type="entry name" value="ACAS_N"/>
</dbReference>
<accession>A0ABD0LZ02</accession>
<evidence type="ECO:0000313" key="11">
    <source>
        <dbReference type="Proteomes" id="UP001519460"/>
    </source>
</evidence>
<evidence type="ECO:0000256" key="5">
    <source>
        <dbReference type="RuleBase" id="RU361147"/>
    </source>
</evidence>
<reference evidence="10 11" key="1">
    <citation type="journal article" date="2023" name="Sci. Data">
        <title>Genome assembly of the Korean intertidal mud-creeper Batillaria attramentaria.</title>
        <authorList>
            <person name="Patra A.K."/>
            <person name="Ho P.T."/>
            <person name="Jun S."/>
            <person name="Lee S.J."/>
            <person name="Kim Y."/>
            <person name="Won Y.J."/>
        </authorList>
    </citation>
    <scope>NUCLEOTIDE SEQUENCE [LARGE SCALE GENOMIC DNA]</scope>
    <source>
        <strain evidence="10">Wonlab-2016</strain>
    </source>
</reference>
<dbReference type="SUPFAM" id="SSF56801">
    <property type="entry name" value="Acetyl-CoA synthetase-like"/>
    <property type="match status" value="1"/>
</dbReference>
<dbReference type="NCBIfam" id="NF001208">
    <property type="entry name" value="PRK00174.1"/>
    <property type="match status" value="1"/>
</dbReference>
<evidence type="ECO:0000256" key="2">
    <source>
        <dbReference type="ARBA" id="ARBA00022598"/>
    </source>
</evidence>
<dbReference type="Pfam" id="PF13193">
    <property type="entry name" value="AMP-binding_C"/>
    <property type="match status" value="1"/>
</dbReference>
<dbReference type="InterPro" id="IPR000873">
    <property type="entry name" value="AMP-dep_synth/lig_dom"/>
</dbReference>
<evidence type="ECO:0000313" key="10">
    <source>
        <dbReference type="EMBL" id="KAK7504192.1"/>
    </source>
</evidence>
<sequence length="672" mass="75115">MYSLIRSVRRSGILVRQAYKLTSFTRCLNTTTPFPEFRDLTELRSHQDLHRFSLTDPQEFWCRLARSRLKWDKDFTTTLDSAGLQEGKIAWFLEGRLNAAENCVDRHLPTKGDQVALIWERDEPGTQEYYTYRQLADMVGQIGNLLRNSGVSKGDRVAIYLPMAPITIATMLACARIGAIHSVVFAGFSSDALASRIQDAKAETVVTADQGVRGGKVVELKRAVDDAVSRCPTVKRVFVYQRTEADVPMGKQDILLQKAMCAESSHCEPVSMESEDTLFMLYTSGSTGKPKGITHSTAGYLLYTATTFKHVFDYKDGEKFGCVADIGWITGHSYALYGPLSNGGTTLLFESTPTYPNPGRYWEMVERLQLNHIYLAPTSLRLLLKSGDSWALDYDLSSLRKLGCVGEPLNYEAWEWYYRVIGKERCDIIDTWWQTETGGICISPRPSAPKAHIEPGMPMRPFFGIDPVLIDHDGQEVTEEDANGALCIRSIWPGMARSIYGDHKRFMDTYLNPVPGMYYTGDGARRNKDGVYQITGRMDDVVNVSGHRLGTAEDGHPSVAESAVVGYPHDVKGEGVFAFVVLKDDATELEHEIAENLRLKVKEEIASFAQPDHILFTPGLPWTRSGKIMRRILRKVAANQTEDFGDVSTLANPSVVESIVERQAELQGSLKQ</sequence>
<evidence type="ECO:0000256" key="4">
    <source>
        <dbReference type="ARBA" id="ARBA00022840"/>
    </source>
</evidence>
<dbReference type="AlphaFoldDB" id="A0ABD0LZ02"/>
<evidence type="ECO:0000256" key="3">
    <source>
        <dbReference type="ARBA" id="ARBA00022741"/>
    </source>
</evidence>